<protein>
    <submittedName>
        <fullName evidence="5">Glyoxylate/hydroxypyruvate reductase HPR3-like</fullName>
    </submittedName>
</protein>
<evidence type="ECO:0000259" key="4">
    <source>
        <dbReference type="Pfam" id="PF02826"/>
    </source>
</evidence>
<keyword evidence="1" id="KW-0521">NADP</keyword>
<accession>A0A3L6Q9C6</accession>
<dbReference type="Pfam" id="PF02826">
    <property type="entry name" value="2-Hacid_dh_C"/>
    <property type="match status" value="1"/>
</dbReference>
<dbReference type="GO" id="GO:0005829">
    <property type="term" value="C:cytosol"/>
    <property type="evidence" value="ECO:0007669"/>
    <property type="project" value="TreeGrafter"/>
</dbReference>
<dbReference type="FunFam" id="3.40.50.720:FF:000213">
    <property type="entry name" value="Putative 2-hydroxyacid dehydrogenase"/>
    <property type="match status" value="1"/>
</dbReference>
<reference evidence="6" key="1">
    <citation type="journal article" date="2019" name="Nat. Commun.">
        <title>The genome of broomcorn millet.</title>
        <authorList>
            <person name="Zou C."/>
            <person name="Miki D."/>
            <person name="Li D."/>
            <person name="Tang Q."/>
            <person name="Xiao L."/>
            <person name="Rajput S."/>
            <person name="Deng P."/>
            <person name="Jia W."/>
            <person name="Huang R."/>
            <person name="Zhang M."/>
            <person name="Sun Y."/>
            <person name="Hu J."/>
            <person name="Fu X."/>
            <person name="Schnable P.S."/>
            <person name="Li F."/>
            <person name="Zhang H."/>
            <person name="Feng B."/>
            <person name="Zhu X."/>
            <person name="Liu R."/>
            <person name="Schnable J.C."/>
            <person name="Zhu J.-K."/>
            <person name="Zhang H."/>
        </authorList>
    </citation>
    <scope>NUCLEOTIDE SEQUENCE [LARGE SCALE GENOMIC DNA]</scope>
</reference>
<dbReference type="Gene3D" id="3.40.50.720">
    <property type="entry name" value="NAD(P)-binding Rossmann-like Domain"/>
    <property type="match status" value="2"/>
</dbReference>
<dbReference type="EMBL" id="PQIB02000013">
    <property type="protein sequence ID" value="RLM74761.1"/>
    <property type="molecule type" value="Genomic_DNA"/>
</dbReference>
<dbReference type="PANTHER" id="PTHR10996:SF179">
    <property type="entry name" value="D-ISOMER SPECIFIC 2-HYDROXYACID DEHYDROGENASE FAMILY PROTEIN-RELATED"/>
    <property type="match status" value="1"/>
</dbReference>
<dbReference type="PANTHER" id="PTHR10996">
    <property type="entry name" value="2-HYDROXYACID DEHYDROGENASE-RELATED"/>
    <property type="match status" value="1"/>
</dbReference>
<evidence type="ECO:0000313" key="6">
    <source>
        <dbReference type="Proteomes" id="UP000275267"/>
    </source>
</evidence>
<sequence>MAAAAAPAARPGLLLLRRSDATFSAALRARYRVFDFYASGAPLRSFLAAAAAEADPPRAALVVAGGAILVDLTDHAVGLLIAVLRRVSAADRYVRAGLWPAQGDYPLTSKLSGKRVGIIGLGSIGWLIAKRLEAFGCVVSYHSRAPKASVPYRYFPDAHALAADSDALVVACALNDATRRIVGRRVLDALGPGGVVVNVARGGNVDEQELIAALQEGRIAGAGLDVFENEPHVPPELRGMDNVVLTAHEAVFTEESTADLRELMIGNLEAFFSGKPLLTPVPLP</sequence>
<proteinExistence type="predicted"/>
<gene>
    <name evidence="5" type="ORF">C2845_PM15G00380</name>
</gene>
<dbReference type="InterPro" id="IPR006140">
    <property type="entry name" value="D-isomer_DH_NAD-bd"/>
</dbReference>
<dbReference type="InterPro" id="IPR036291">
    <property type="entry name" value="NAD(P)-bd_dom_sf"/>
</dbReference>
<dbReference type="InterPro" id="IPR050223">
    <property type="entry name" value="D-isomer_2-hydroxyacid_DH"/>
</dbReference>
<keyword evidence="6" id="KW-1185">Reference proteome</keyword>
<dbReference type="SUPFAM" id="SSF51735">
    <property type="entry name" value="NAD(P)-binding Rossmann-fold domains"/>
    <property type="match status" value="1"/>
</dbReference>
<keyword evidence="3" id="KW-0520">NAD</keyword>
<dbReference type="OrthoDB" id="298012at2759"/>
<dbReference type="PROSITE" id="PS00065">
    <property type="entry name" value="D_2_HYDROXYACID_DH_1"/>
    <property type="match status" value="1"/>
</dbReference>
<dbReference type="GO" id="GO:0016618">
    <property type="term" value="F:hydroxypyruvate reductase [NAD(P)H] activity"/>
    <property type="evidence" value="ECO:0007669"/>
    <property type="project" value="TreeGrafter"/>
</dbReference>
<dbReference type="Proteomes" id="UP000275267">
    <property type="component" value="Unassembled WGS sequence"/>
</dbReference>
<feature type="domain" description="D-isomer specific 2-hydroxyacid dehydrogenase NAD-binding" evidence="4">
    <location>
        <begin position="77"/>
        <end position="249"/>
    </location>
</feature>
<dbReference type="AlphaFoldDB" id="A0A3L6Q9C6"/>
<dbReference type="STRING" id="4540.A0A3L6Q9C6"/>
<comment type="caution">
    <text evidence="5">The sequence shown here is derived from an EMBL/GenBank/DDBJ whole genome shotgun (WGS) entry which is preliminary data.</text>
</comment>
<organism evidence="5 6">
    <name type="scientific">Panicum miliaceum</name>
    <name type="common">Proso millet</name>
    <name type="synonym">Broomcorn millet</name>
    <dbReference type="NCBI Taxonomy" id="4540"/>
    <lineage>
        <taxon>Eukaryota</taxon>
        <taxon>Viridiplantae</taxon>
        <taxon>Streptophyta</taxon>
        <taxon>Embryophyta</taxon>
        <taxon>Tracheophyta</taxon>
        <taxon>Spermatophyta</taxon>
        <taxon>Magnoliopsida</taxon>
        <taxon>Liliopsida</taxon>
        <taxon>Poales</taxon>
        <taxon>Poaceae</taxon>
        <taxon>PACMAD clade</taxon>
        <taxon>Panicoideae</taxon>
        <taxon>Panicodae</taxon>
        <taxon>Paniceae</taxon>
        <taxon>Panicinae</taxon>
        <taxon>Panicum</taxon>
        <taxon>Panicum sect. Panicum</taxon>
    </lineage>
</organism>
<dbReference type="GO" id="GO:0051287">
    <property type="term" value="F:NAD binding"/>
    <property type="evidence" value="ECO:0007669"/>
    <property type="project" value="InterPro"/>
</dbReference>
<dbReference type="GO" id="GO:0030267">
    <property type="term" value="F:glyoxylate reductase (NADPH) activity"/>
    <property type="evidence" value="ECO:0007669"/>
    <property type="project" value="TreeGrafter"/>
</dbReference>
<evidence type="ECO:0000256" key="2">
    <source>
        <dbReference type="ARBA" id="ARBA00023002"/>
    </source>
</evidence>
<evidence type="ECO:0000256" key="3">
    <source>
        <dbReference type="ARBA" id="ARBA00023027"/>
    </source>
</evidence>
<name>A0A3L6Q9C6_PANMI</name>
<evidence type="ECO:0000313" key="5">
    <source>
        <dbReference type="EMBL" id="RLM74761.1"/>
    </source>
</evidence>
<evidence type="ECO:0000256" key="1">
    <source>
        <dbReference type="ARBA" id="ARBA00022857"/>
    </source>
</evidence>
<dbReference type="InterPro" id="IPR029752">
    <property type="entry name" value="D-isomer_DH_CS1"/>
</dbReference>
<keyword evidence="2" id="KW-0560">Oxidoreductase</keyword>